<evidence type="ECO:0000256" key="1">
    <source>
        <dbReference type="SAM" id="Phobius"/>
    </source>
</evidence>
<keyword evidence="3" id="KW-1185">Reference proteome</keyword>
<feature type="transmembrane region" description="Helical" evidence="1">
    <location>
        <begin position="84"/>
        <end position="103"/>
    </location>
</feature>
<dbReference type="AlphaFoldDB" id="A0A6C2C521"/>
<feature type="transmembrane region" description="Helical" evidence="1">
    <location>
        <begin position="217"/>
        <end position="244"/>
    </location>
</feature>
<keyword evidence="1" id="KW-0812">Transmembrane</keyword>
<evidence type="ECO:0000313" key="2">
    <source>
        <dbReference type="EMBL" id="TYC49058.1"/>
    </source>
</evidence>
<feature type="transmembrane region" description="Helical" evidence="1">
    <location>
        <begin position="40"/>
        <end position="64"/>
    </location>
</feature>
<dbReference type="EMBL" id="SDGZ01000015">
    <property type="protein sequence ID" value="TYC49058.1"/>
    <property type="molecule type" value="Genomic_DNA"/>
</dbReference>
<reference evidence="2 3" key="1">
    <citation type="submission" date="2019-01" db="EMBL/GenBank/DDBJ databases">
        <title>Weissella sp. nov., a novel lactic acid bacterium isolated from animal feces.</title>
        <authorList>
            <person name="Wang L.-T."/>
        </authorList>
    </citation>
    <scope>NUCLEOTIDE SEQUENCE [LARGE SCALE GENOMIC DNA]</scope>
    <source>
        <strain evidence="2 3">8H-2</strain>
    </source>
</reference>
<comment type="caution">
    <text evidence="2">The sequence shown here is derived from an EMBL/GenBank/DDBJ whole genome shotgun (WGS) entry which is preliminary data.</text>
</comment>
<gene>
    <name evidence="2" type="ORF">ESZ50_07375</name>
</gene>
<organism evidence="2 3">
    <name type="scientific">Weissella muntiaci</name>
    <dbReference type="NCBI Taxonomy" id="2508881"/>
    <lineage>
        <taxon>Bacteria</taxon>
        <taxon>Bacillati</taxon>
        <taxon>Bacillota</taxon>
        <taxon>Bacilli</taxon>
        <taxon>Lactobacillales</taxon>
        <taxon>Lactobacillaceae</taxon>
        <taxon>Weissella</taxon>
    </lineage>
</organism>
<evidence type="ECO:0000313" key="3">
    <source>
        <dbReference type="Proteomes" id="UP000371977"/>
    </source>
</evidence>
<dbReference type="Proteomes" id="UP000371977">
    <property type="component" value="Unassembled WGS sequence"/>
</dbReference>
<name>A0A6C2C521_9LACO</name>
<dbReference type="OrthoDB" id="2195257at2"/>
<feature type="transmembrane region" description="Helical" evidence="1">
    <location>
        <begin position="142"/>
        <end position="160"/>
    </location>
</feature>
<sequence>MEIKKFFGASFEQSRVIEGDQFLKWMINDVEQPNHEDKPVLIVLLGLGTLYGIYLLPAFAHYLVTGNNKKSLISLPEINLLPNWVAIGEIVIFILFWLLSRFLRRRYNNLFWRHMNVNLLVLFVMLEFNLISLMFFQKEWGIFGVLTIITLLLVTTIVSVKKQLGNLEIIIFETDGNSKITNKNVKYALFIIGLVIILLVLWKIFLSKNIDKFGGIIIIPLMFIILNVMTIMLEVLFEIPYILLNFYKHKYSEEYRIAEGKTPREWYGPKHLKKESLR</sequence>
<feature type="transmembrane region" description="Helical" evidence="1">
    <location>
        <begin position="115"/>
        <end position="136"/>
    </location>
</feature>
<keyword evidence="1" id="KW-1133">Transmembrane helix</keyword>
<dbReference type="RefSeq" id="WP_148622920.1">
    <property type="nucleotide sequence ID" value="NZ_SDGZ01000015.1"/>
</dbReference>
<protein>
    <submittedName>
        <fullName evidence="2">Uncharacterized protein</fullName>
    </submittedName>
</protein>
<proteinExistence type="predicted"/>
<keyword evidence="1" id="KW-0472">Membrane</keyword>
<accession>A0A6C2C521</accession>
<feature type="transmembrane region" description="Helical" evidence="1">
    <location>
        <begin position="187"/>
        <end position="205"/>
    </location>
</feature>